<dbReference type="Gene3D" id="2.160.10.10">
    <property type="entry name" value="Hexapeptide repeat proteins"/>
    <property type="match status" value="1"/>
</dbReference>
<feature type="non-terminal residue" evidence="1">
    <location>
        <position position="1"/>
    </location>
</feature>
<dbReference type="InterPro" id="IPR051159">
    <property type="entry name" value="Hexapeptide_acetyltransf"/>
</dbReference>
<dbReference type="CDD" id="cd04647">
    <property type="entry name" value="LbH_MAT_like"/>
    <property type="match status" value="1"/>
</dbReference>
<gene>
    <name evidence="1" type="ORF">FZ041_10465</name>
</gene>
<keyword evidence="1" id="KW-0808">Transferase</keyword>
<dbReference type="SUPFAM" id="SSF51161">
    <property type="entry name" value="Trimeric LpxA-like enzymes"/>
    <property type="match status" value="1"/>
</dbReference>
<proteinExistence type="predicted"/>
<evidence type="ECO:0000313" key="1">
    <source>
        <dbReference type="EMBL" id="TYZ27786.1"/>
    </source>
</evidence>
<dbReference type="AlphaFoldDB" id="A0A5D6WIC3"/>
<keyword evidence="2" id="KW-1185">Reference proteome</keyword>
<dbReference type="GO" id="GO:0016740">
    <property type="term" value="F:transferase activity"/>
    <property type="evidence" value="ECO:0007669"/>
    <property type="project" value="UniProtKB-KW"/>
</dbReference>
<reference evidence="1 2" key="1">
    <citation type="submission" date="2019-08" db="EMBL/GenBank/DDBJ databases">
        <title>Selenomonas sp. mPRGC5 and Selenomonas sp. mPRGC8 isolated from ruminal fluid of dairy goat (Capra hircus).</title>
        <authorList>
            <person name="Poothong S."/>
            <person name="Nuengjamnong C."/>
            <person name="Tanasupawat S."/>
        </authorList>
    </citation>
    <scope>NUCLEOTIDE SEQUENCE [LARGE SCALE GENOMIC DNA]</scope>
    <source>
        <strain evidence="2">mPRGC8</strain>
    </source>
</reference>
<sequence length="122" mass="13374">NIGEYVHIGCTHRVVIGNDVLMGSKIYITDHNHGVYRGDECDSPDSLPADRRLTEGECVEIGDRCWIGEFVTILSGVTIGEGCIIGSHSTVTHDIPKNSIAVGSPAKVIKQWDKTSKKWLRV</sequence>
<dbReference type="RefSeq" id="WP_304621481.1">
    <property type="nucleotide sequence ID" value="NZ_VTOZ01000022.1"/>
</dbReference>
<name>A0A5D6WIC3_9FIRM</name>
<dbReference type="EMBL" id="VTOZ01000022">
    <property type="protein sequence ID" value="TYZ27786.1"/>
    <property type="molecule type" value="Genomic_DNA"/>
</dbReference>
<protein>
    <submittedName>
        <fullName evidence="1">Acetyltransferase</fullName>
    </submittedName>
</protein>
<comment type="caution">
    <text evidence="1">The sequence shown here is derived from an EMBL/GenBank/DDBJ whole genome shotgun (WGS) entry which is preliminary data.</text>
</comment>
<dbReference type="PANTHER" id="PTHR23416">
    <property type="entry name" value="SIALIC ACID SYNTHASE-RELATED"/>
    <property type="match status" value="1"/>
</dbReference>
<accession>A0A5D6WIC3</accession>
<evidence type="ECO:0000313" key="2">
    <source>
        <dbReference type="Proteomes" id="UP000322783"/>
    </source>
</evidence>
<dbReference type="PANTHER" id="PTHR23416:SF78">
    <property type="entry name" value="LIPOPOLYSACCHARIDE BIOSYNTHESIS O-ACETYL TRANSFERASE WBBJ-RELATED"/>
    <property type="match status" value="1"/>
</dbReference>
<dbReference type="InterPro" id="IPR011004">
    <property type="entry name" value="Trimer_LpxA-like_sf"/>
</dbReference>
<dbReference type="InterPro" id="IPR001451">
    <property type="entry name" value="Hexapep"/>
</dbReference>
<dbReference type="Proteomes" id="UP000322783">
    <property type="component" value="Unassembled WGS sequence"/>
</dbReference>
<dbReference type="Pfam" id="PF00132">
    <property type="entry name" value="Hexapep"/>
    <property type="match status" value="1"/>
</dbReference>
<organism evidence="1 2">
    <name type="scientific">Selenomonas caprae</name>
    <dbReference type="NCBI Taxonomy" id="2606905"/>
    <lineage>
        <taxon>Bacteria</taxon>
        <taxon>Bacillati</taxon>
        <taxon>Bacillota</taxon>
        <taxon>Negativicutes</taxon>
        <taxon>Selenomonadales</taxon>
        <taxon>Selenomonadaceae</taxon>
        <taxon>Selenomonas</taxon>
    </lineage>
</organism>